<dbReference type="GO" id="GO:0047294">
    <property type="term" value="F:phosphoglycerol geranylgeranyltransferase activity"/>
    <property type="evidence" value="ECO:0007669"/>
    <property type="project" value="UniProtKB-UniRule"/>
</dbReference>
<evidence type="ECO:0000256" key="1">
    <source>
        <dbReference type="ARBA" id="ARBA00012676"/>
    </source>
</evidence>
<dbReference type="GO" id="GO:0005737">
    <property type="term" value="C:cytoplasm"/>
    <property type="evidence" value="ECO:0007669"/>
    <property type="project" value="InterPro"/>
</dbReference>
<proteinExistence type="inferred from homology"/>
<dbReference type="GO" id="GO:0000107">
    <property type="term" value="F:imidazoleglycerol-phosphate synthase activity"/>
    <property type="evidence" value="ECO:0007669"/>
    <property type="project" value="TreeGrafter"/>
</dbReference>
<dbReference type="PANTHER" id="PTHR21235">
    <property type="entry name" value="IMIDAZOLE GLYCEROL PHOSPHATE SYNTHASE SUBUNIT HISF/H IGP SYNTHASE SUBUNIT HISF/H"/>
    <property type="match status" value="1"/>
</dbReference>
<comment type="catalytic activity">
    <reaction evidence="9">
        <text>sn-glycerol 1-phosphate + (2E,6E,10E)-geranylgeranyl diphosphate = sn-3-O-(geranylgeranyl)glycerol 1-phosphate + diphosphate</text>
        <dbReference type="Rhea" id="RHEA:23404"/>
        <dbReference type="ChEBI" id="CHEBI:33019"/>
        <dbReference type="ChEBI" id="CHEBI:57677"/>
        <dbReference type="ChEBI" id="CHEBI:57685"/>
        <dbReference type="ChEBI" id="CHEBI:58756"/>
        <dbReference type="EC" id="2.5.1.41"/>
    </reaction>
</comment>
<dbReference type="Pfam" id="PF01884">
    <property type="entry name" value="PcrB"/>
    <property type="match status" value="1"/>
</dbReference>
<keyword evidence="6" id="KW-0443">Lipid metabolism</keyword>
<dbReference type="EMBL" id="DRTX01000177">
    <property type="protein sequence ID" value="HHF53409.1"/>
    <property type="molecule type" value="Genomic_DNA"/>
</dbReference>
<evidence type="ECO:0000313" key="11">
    <source>
        <dbReference type="EMBL" id="HHF53409.1"/>
    </source>
</evidence>
<dbReference type="EC" id="2.5.1.41" evidence="1 10"/>
<dbReference type="NCBIfam" id="NF003198">
    <property type="entry name" value="PRK04169.1-2"/>
    <property type="match status" value="1"/>
</dbReference>
<dbReference type="Proteomes" id="UP000886050">
    <property type="component" value="Unassembled WGS sequence"/>
</dbReference>
<evidence type="ECO:0000256" key="2">
    <source>
        <dbReference type="ARBA" id="ARBA00022516"/>
    </source>
</evidence>
<evidence type="ECO:0000256" key="3">
    <source>
        <dbReference type="ARBA" id="ARBA00022679"/>
    </source>
</evidence>
<dbReference type="InterPro" id="IPR038597">
    <property type="entry name" value="GGGP/HepGP_synthase_sf"/>
</dbReference>
<dbReference type="PANTHER" id="PTHR21235:SF22">
    <property type="entry name" value="GERANYLGERANYLGLYCERYL PHOSPHATE SYNTHASE"/>
    <property type="match status" value="1"/>
</dbReference>
<dbReference type="GO" id="GO:0000287">
    <property type="term" value="F:magnesium ion binding"/>
    <property type="evidence" value="ECO:0007669"/>
    <property type="project" value="InterPro"/>
</dbReference>
<dbReference type="AlphaFoldDB" id="A0A7V5HNA4"/>
<keyword evidence="3" id="KW-0808">Transferase</keyword>
<dbReference type="InterPro" id="IPR008205">
    <property type="entry name" value="GGGP_HepGP_synthase"/>
</dbReference>
<evidence type="ECO:0000256" key="6">
    <source>
        <dbReference type="ARBA" id="ARBA00023098"/>
    </source>
</evidence>
<comment type="caution">
    <text evidence="11">The sequence shown here is derived from an EMBL/GenBank/DDBJ whole genome shotgun (WGS) entry which is preliminary data.</text>
</comment>
<keyword evidence="4" id="KW-0479">Metal-binding</keyword>
<dbReference type="SUPFAM" id="SSF51395">
    <property type="entry name" value="FMN-linked oxidoreductases"/>
    <property type="match status" value="1"/>
</dbReference>
<dbReference type="NCBIfam" id="TIGR01769">
    <property type="entry name" value="GGGP"/>
    <property type="match status" value="1"/>
</dbReference>
<reference evidence="11" key="1">
    <citation type="journal article" date="2020" name="mSystems">
        <title>Genome- and Community-Level Interaction Insights into Carbon Utilization and Element Cycling Functions of Hydrothermarchaeota in Hydrothermal Sediment.</title>
        <authorList>
            <person name="Zhou Z."/>
            <person name="Liu Y."/>
            <person name="Xu W."/>
            <person name="Pan J."/>
            <person name="Luo Z.H."/>
            <person name="Li M."/>
        </authorList>
    </citation>
    <scope>NUCLEOTIDE SEQUENCE [LARGE SCALE GENOMIC DNA]</scope>
    <source>
        <strain evidence="11">HyVt-96</strain>
    </source>
</reference>
<dbReference type="HAMAP" id="MF_00112">
    <property type="entry name" value="GGGP_HepGP_synthase"/>
    <property type="match status" value="1"/>
</dbReference>
<dbReference type="InterPro" id="IPR010946">
    <property type="entry name" value="GGGP_synth"/>
</dbReference>
<evidence type="ECO:0000256" key="5">
    <source>
        <dbReference type="ARBA" id="ARBA00022842"/>
    </source>
</evidence>
<dbReference type="GO" id="GO:0006650">
    <property type="term" value="P:glycerophospholipid metabolic process"/>
    <property type="evidence" value="ECO:0007669"/>
    <property type="project" value="InterPro"/>
</dbReference>
<name>A0A7V5HNA4_UNCW3</name>
<evidence type="ECO:0000256" key="8">
    <source>
        <dbReference type="ARBA" id="ARBA00023264"/>
    </source>
</evidence>
<evidence type="ECO:0000256" key="7">
    <source>
        <dbReference type="ARBA" id="ARBA00023209"/>
    </source>
</evidence>
<dbReference type="Gene3D" id="3.20.20.390">
    <property type="entry name" value="FMN-linked oxidoreductases"/>
    <property type="match status" value="1"/>
</dbReference>
<evidence type="ECO:0000256" key="9">
    <source>
        <dbReference type="ARBA" id="ARBA00047288"/>
    </source>
</evidence>
<gene>
    <name evidence="11" type="ORF">ENL43_03490</name>
</gene>
<organism evidence="11">
    <name type="scientific">candidate division WOR-3 bacterium</name>
    <dbReference type="NCBI Taxonomy" id="2052148"/>
    <lineage>
        <taxon>Bacteria</taxon>
        <taxon>Bacteria division WOR-3</taxon>
    </lineage>
</organism>
<evidence type="ECO:0000256" key="4">
    <source>
        <dbReference type="ARBA" id="ARBA00022723"/>
    </source>
</evidence>
<protein>
    <recommendedName>
        <fullName evidence="1 10">Phosphoglycerol geranylgeranyltransferase</fullName>
        <ecNumber evidence="1 10">2.5.1.41</ecNumber>
    </recommendedName>
</protein>
<dbReference type="NCBIfam" id="TIGR01768">
    <property type="entry name" value="GGGP-family"/>
    <property type="match status" value="1"/>
</dbReference>
<keyword evidence="2" id="KW-0444">Lipid biosynthesis</keyword>
<dbReference type="GO" id="GO:0008654">
    <property type="term" value="P:phospholipid biosynthetic process"/>
    <property type="evidence" value="ECO:0007669"/>
    <property type="project" value="UniProtKB-KW"/>
</dbReference>
<sequence length="238" mass="26392">MLQKLYKKLFLEGNRGVFILLDPDRIDTESVRDVLKRAEKNKAVKGIFVGTSLLMNPFFDNFIQKVKENTTLPVIIFPGSHYQVSKHADAILFLSVVSGRNPNVLIGEQVRMAPLIQHFGIEPIPTAYILIESGNVTSVEFISGTRPIPRDKIDIALAHALASWMLGFKLIYLEAGSGARLPVPEEMIRKIKEKVPLPLVVGGGLNTKEKIDRTFKAGADFVVIGNAIEANINFLEEV</sequence>
<accession>A0A7V5HNA4</accession>
<keyword evidence="8" id="KW-1208">Phospholipid metabolism</keyword>
<keyword evidence="5" id="KW-0460">Magnesium</keyword>
<dbReference type="InterPro" id="IPR050064">
    <property type="entry name" value="IGPS_HisA/HisF"/>
</dbReference>
<evidence type="ECO:0000256" key="10">
    <source>
        <dbReference type="NCBIfam" id="TIGR01769"/>
    </source>
</evidence>
<keyword evidence="7" id="KW-0594">Phospholipid biosynthesis</keyword>